<evidence type="ECO:0000313" key="3">
    <source>
        <dbReference type="EMBL" id="TDY04144.1"/>
    </source>
</evidence>
<protein>
    <submittedName>
        <fullName evidence="3">YggT family protein</fullName>
    </submittedName>
</protein>
<evidence type="ECO:0000313" key="4">
    <source>
        <dbReference type="Proteomes" id="UP000294914"/>
    </source>
</evidence>
<dbReference type="RefSeq" id="WP_134080796.1">
    <property type="nucleotide sequence ID" value="NZ_SOQX01000001.1"/>
</dbReference>
<dbReference type="OrthoDB" id="9806665at2"/>
<feature type="transmembrane region" description="Helical" evidence="2">
    <location>
        <begin position="6"/>
        <end position="29"/>
    </location>
</feature>
<feature type="transmembrane region" description="Helical" evidence="2">
    <location>
        <begin position="58"/>
        <end position="76"/>
    </location>
</feature>
<dbReference type="GO" id="GO:0016020">
    <property type="term" value="C:membrane"/>
    <property type="evidence" value="ECO:0007669"/>
    <property type="project" value="InterPro"/>
</dbReference>
<name>A0A4R8IUP1_9GAMM</name>
<sequence>MNYVSNAGVFLIQTIFGLYALIVMLRLLLQVVRADFYNPISQFLVKATSTPLRPLRRFIPGYAGIDFAAVVLLLILKLVEITLISLFPEFPTLAIGGALALAVVELLKLLINVYIFGIIIMAVLSWVSPGTYNPVAGLLHQLMEPVLRPFRRLLPPMGGLDLTPLIALIALWLVMLLFIAPLQDGICSLSLFNSTYCRARLL</sequence>
<keyword evidence="4" id="KW-1185">Reference proteome</keyword>
<dbReference type="AlphaFoldDB" id="A0A4R8IUP1"/>
<dbReference type="PANTHER" id="PTHR33219:SF14">
    <property type="entry name" value="PROTEIN COFACTOR ASSEMBLY OF COMPLEX C SUBUNIT B CCB3, CHLOROPLASTIC-RELATED"/>
    <property type="match status" value="1"/>
</dbReference>
<dbReference type="PANTHER" id="PTHR33219">
    <property type="entry name" value="YLMG HOMOLOG PROTEIN 2, CHLOROPLASTIC"/>
    <property type="match status" value="1"/>
</dbReference>
<feature type="transmembrane region" description="Helical" evidence="2">
    <location>
        <begin position="82"/>
        <end position="102"/>
    </location>
</feature>
<proteinExistence type="inferred from homology"/>
<organism evidence="3 4">
    <name type="scientific">Thiohalophilus thiocyanatoxydans</name>
    <dbReference type="NCBI Taxonomy" id="381308"/>
    <lineage>
        <taxon>Bacteria</taxon>
        <taxon>Pseudomonadati</taxon>
        <taxon>Pseudomonadota</taxon>
        <taxon>Gammaproteobacteria</taxon>
        <taxon>Thiohalomonadales</taxon>
        <taxon>Thiohalophilaceae</taxon>
        <taxon>Thiohalophilus</taxon>
    </lineage>
</organism>
<dbReference type="Pfam" id="PF02325">
    <property type="entry name" value="CCB3_YggT"/>
    <property type="match status" value="2"/>
</dbReference>
<comment type="caution">
    <text evidence="3">The sequence shown here is derived from an EMBL/GenBank/DDBJ whole genome shotgun (WGS) entry which is preliminary data.</text>
</comment>
<dbReference type="InterPro" id="IPR003425">
    <property type="entry name" value="CCB3/YggT"/>
</dbReference>
<evidence type="ECO:0000256" key="1">
    <source>
        <dbReference type="ARBA" id="ARBA00010894"/>
    </source>
</evidence>
<keyword evidence="2" id="KW-0472">Membrane</keyword>
<keyword evidence="2" id="KW-1133">Transmembrane helix</keyword>
<comment type="similarity">
    <text evidence="1">Belongs to the YggT family.</text>
</comment>
<evidence type="ECO:0000256" key="2">
    <source>
        <dbReference type="SAM" id="Phobius"/>
    </source>
</evidence>
<feature type="transmembrane region" description="Helical" evidence="2">
    <location>
        <begin position="109"/>
        <end position="128"/>
    </location>
</feature>
<gene>
    <name evidence="3" type="ORF">EDC23_0516</name>
</gene>
<dbReference type="EMBL" id="SOQX01000001">
    <property type="protein sequence ID" value="TDY04144.1"/>
    <property type="molecule type" value="Genomic_DNA"/>
</dbReference>
<dbReference type="Proteomes" id="UP000294914">
    <property type="component" value="Unassembled WGS sequence"/>
</dbReference>
<accession>A0A4R8IUP1</accession>
<feature type="transmembrane region" description="Helical" evidence="2">
    <location>
        <begin position="162"/>
        <end position="182"/>
    </location>
</feature>
<reference evidence="3 4" key="1">
    <citation type="submission" date="2019-03" db="EMBL/GenBank/DDBJ databases">
        <title>Genomic Encyclopedia of Type Strains, Phase IV (KMG-IV): sequencing the most valuable type-strain genomes for metagenomic binning, comparative biology and taxonomic classification.</title>
        <authorList>
            <person name="Goeker M."/>
        </authorList>
    </citation>
    <scope>NUCLEOTIDE SEQUENCE [LARGE SCALE GENOMIC DNA]</scope>
    <source>
        <strain evidence="3 4">DSM 16326</strain>
    </source>
</reference>
<keyword evidence="2" id="KW-0812">Transmembrane</keyword>